<protein>
    <submittedName>
        <fullName evidence="1">Uncharacterized protein</fullName>
    </submittedName>
</protein>
<evidence type="ECO:0000313" key="1">
    <source>
        <dbReference type="EMBL" id="KAJ8096690.1"/>
    </source>
</evidence>
<evidence type="ECO:0000313" key="2">
    <source>
        <dbReference type="Proteomes" id="UP001217417"/>
    </source>
</evidence>
<keyword evidence="2" id="KW-1185">Reference proteome</keyword>
<name>A0AAD7QKQ5_9ASCO</name>
<organism evidence="1 2">
    <name type="scientific">Lipomyces tetrasporus</name>
    <dbReference type="NCBI Taxonomy" id="54092"/>
    <lineage>
        <taxon>Eukaryota</taxon>
        <taxon>Fungi</taxon>
        <taxon>Dikarya</taxon>
        <taxon>Ascomycota</taxon>
        <taxon>Saccharomycotina</taxon>
        <taxon>Lipomycetes</taxon>
        <taxon>Lipomycetales</taxon>
        <taxon>Lipomycetaceae</taxon>
        <taxon>Lipomyces</taxon>
    </lineage>
</organism>
<sequence>MDTKYNLNMEFLDSASTILLSIPALTKPQSLHPRNIRVRHLNPCSFGCLVARCTSENLIKSLDGDFKCILFDHAFYELSHFSVQLLESGIGNQGGS</sequence>
<reference evidence="1" key="1">
    <citation type="submission" date="2023-03" db="EMBL/GenBank/DDBJ databases">
        <title>Near-Complete genome sequence of Lipomyces tetrasporous NRRL Y-64009, an oleaginous yeast capable of growing on lignocellulosic hydrolysates.</title>
        <authorList>
            <consortium name="Lawrence Berkeley National Laboratory"/>
            <person name="Jagtap S.S."/>
            <person name="Liu J.-J."/>
            <person name="Walukiewicz H.E."/>
            <person name="Pangilinan J."/>
            <person name="Lipzen A."/>
            <person name="Ahrendt S."/>
            <person name="Koriabine M."/>
            <person name="Cobaugh K."/>
            <person name="Salamov A."/>
            <person name="Yoshinaga Y."/>
            <person name="Ng V."/>
            <person name="Daum C."/>
            <person name="Grigoriev I.V."/>
            <person name="Slininger P.J."/>
            <person name="Dien B.S."/>
            <person name="Jin Y.-S."/>
            <person name="Rao C.V."/>
        </authorList>
    </citation>
    <scope>NUCLEOTIDE SEQUENCE</scope>
    <source>
        <strain evidence="1">NRRL Y-64009</strain>
    </source>
</reference>
<dbReference type="GeneID" id="80884000"/>
<proteinExistence type="predicted"/>
<comment type="caution">
    <text evidence="1">The sequence shown here is derived from an EMBL/GenBank/DDBJ whole genome shotgun (WGS) entry which is preliminary data.</text>
</comment>
<dbReference type="EMBL" id="JARPMG010000013">
    <property type="protein sequence ID" value="KAJ8096690.1"/>
    <property type="molecule type" value="Genomic_DNA"/>
</dbReference>
<gene>
    <name evidence="1" type="ORF">POJ06DRAFT_263139</name>
</gene>
<dbReference type="AlphaFoldDB" id="A0AAD7QKQ5"/>
<dbReference type="Proteomes" id="UP001217417">
    <property type="component" value="Unassembled WGS sequence"/>
</dbReference>
<dbReference type="RefSeq" id="XP_056040140.1">
    <property type="nucleotide sequence ID" value="XM_056188834.1"/>
</dbReference>
<accession>A0AAD7QKQ5</accession>